<evidence type="ECO:0000256" key="1">
    <source>
        <dbReference type="SAM" id="Phobius"/>
    </source>
</evidence>
<name>A0A7X3D1A7_9FLAO</name>
<keyword evidence="1" id="KW-0812">Transmembrane</keyword>
<dbReference type="InterPro" id="IPR050256">
    <property type="entry name" value="Glycosyltransferase_2"/>
</dbReference>
<gene>
    <name evidence="3" type="ORF">D9O36_06255</name>
</gene>
<sequence>MPTTINKIDLKQSLVSIILPAFNEEAILEKNVSLLYNYLDTLKDLYTWEIIIINDGSTDNTKTIADALAKSNPNLRAYHHIVNRNLGTALRTGFKHSEGDYVIVLDIDLSYSPDHIGKLLSEIETTQADMVIASPYMKGGKNTAVPKLRLLLSKTVNFMMRKASRLNIYTFTGMVRAYNGDFIRSLNTKSSTFDINTEILLKAYILRARVIEIPAHLDWSEQQKLGKIRTSSLRIVMGIFNGLANSFMFRPYMFFWILGLLIFLPSFYMILWIVIDAIQLYPMTAEITKGFGHRFAAAISEVFRQRPYSFIVGGTAMIISIQLLGLGFISLQKKRYFDELFHLNSEILKKTKNI</sequence>
<dbReference type="Gene3D" id="3.90.550.10">
    <property type="entry name" value="Spore Coat Polysaccharide Biosynthesis Protein SpsA, Chain A"/>
    <property type="match status" value="1"/>
</dbReference>
<keyword evidence="1" id="KW-0472">Membrane</keyword>
<dbReference type="PANTHER" id="PTHR48090:SF7">
    <property type="entry name" value="RFBJ PROTEIN"/>
    <property type="match status" value="1"/>
</dbReference>
<dbReference type="EMBL" id="RCNR01000008">
    <property type="protein sequence ID" value="MUH35435.1"/>
    <property type="molecule type" value="Genomic_DNA"/>
</dbReference>
<evidence type="ECO:0000259" key="2">
    <source>
        <dbReference type="Pfam" id="PF00535"/>
    </source>
</evidence>
<keyword evidence="3" id="KW-0808">Transferase</keyword>
<dbReference type="PANTHER" id="PTHR48090">
    <property type="entry name" value="UNDECAPRENYL-PHOSPHATE 4-DEOXY-4-FORMAMIDO-L-ARABINOSE TRANSFERASE-RELATED"/>
    <property type="match status" value="1"/>
</dbReference>
<dbReference type="InterPro" id="IPR029044">
    <property type="entry name" value="Nucleotide-diphossugar_trans"/>
</dbReference>
<feature type="transmembrane region" description="Helical" evidence="1">
    <location>
        <begin position="310"/>
        <end position="331"/>
    </location>
</feature>
<evidence type="ECO:0000313" key="3">
    <source>
        <dbReference type="EMBL" id="MUH35435.1"/>
    </source>
</evidence>
<organism evidence="3 4">
    <name type="scientific">Zobellia amurskyensis</name>
    <dbReference type="NCBI Taxonomy" id="248905"/>
    <lineage>
        <taxon>Bacteria</taxon>
        <taxon>Pseudomonadati</taxon>
        <taxon>Bacteroidota</taxon>
        <taxon>Flavobacteriia</taxon>
        <taxon>Flavobacteriales</taxon>
        <taxon>Flavobacteriaceae</taxon>
        <taxon>Zobellia</taxon>
    </lineage>
</organism>
<keyword evidence="4" id="KW-1185">Reference proteome</keyword>
<dbReference type="SUPFAM" id="SSF53448">
    <property type="entry name" value="Nucleotide-diphospho-sugar transferases"/>
    <property type="match status" value="1"/>
</dbReference>
<feature type="domain" description="Glycosyltransferase 2-like" evidence="2">
    <location>
        <begin position="16"/>
        <end position="179"/>
    </location>
</feature>
<accession>A0A7X3D1A7</accession>
<protein>
    <submittedName>
        <fullName evidence="3">Glycosyltransferase family 2 protein</fullName>
    </submittedName>
</protein>
<dbReference type="AlphaFoldDB" id="A0A7X3D1A7"/>
<dbReference type="RefSeq" id="WP_155599260.1">
    <property type="nucleotide sequence ID" value="NZ_RCNR01000008.1"/>
</dbReference>
<dbReference type="CDD" id="cd04179">
    <property type="entry name" value="DPM_DPG-synthase_like"/>
    <property type="match status" value="1"/>
</dbReference>
<dbReference type="Pfam" id="PF00535">
    <property type="entry name" value="Glycos_transf_2"/>
    <property type="match status" value="1"/>
</dbReference>
<dbReference type="InterPro" id="IPR001173">
    <property type="entry name" value="Glyco_trans_2-like"/>
</dbReference>
<feature type="transmembrane region" description="Helical" evidence="1">
    <location>
        <begin position="253"/>
        <end position="275"/>
    </location>
</feature>
<dbReference type="Proteomes" id="UP000540519">
    <property type="component" value="Unassembled WGS sequence"/>
</dbReference>
<evidence type="ECO:0000313" key="4">
    <source>
        <dbReference type="Proteomes" id="UP000540519"/>
    </source>
</evidence>
<dbReference type="OrthoDB" id="9810303at2"/>
<keyword evidence="1" id="KW-1133">Transmembrane helix</keyword>
<proteinExistence type="predicted"/>
<comment type="caution">
    <text evidence="3">The sequence shown here is derived from an EMBL/GenBank/DDBJ whole genome shotgun (WGS) entry which is preliminary data.</text>
</comment>
<dbReference type="GO" id="GO:0016740">
    <property type="term" value="F:transferase activity"/>
    <property type="evidence" value="ECO:0007669"/>
    <property type="project" value="UniProtKB-KW"/>
</dbReference>
<reference evidence="3 4" key="1">
    <citation type="journal article" date="2019" name="Mar. Drugs">
        <title>Comparative Genomics and CAZyme Genome Repertoires of Marine Zobellia amurskyensis KMM 3526(T) and Zobellia laminariae KMM 3676(T).</title>
        <authorList>
            <person name="Chernysheva N."/>
            <person name="Bystritskaya E."/>
            <person name="Stenkova A."/>
            <person name="Golovkin I."/>
            <person name="Nedashkovskaya O."/>
            <person name="Isaeva M."/>
        </authorList>
    </citation>
    <scope>NUCLEOTIDE SEQUENCE [LARGE SCALE GENOMIC DNA]</scope>
    <source>
        <strain evidence="3 4">KMM 3526</strain>
    </source>
</reference>